<dbReference type="PIRSF" id="PIRSF001235">
    <property type="entry name" value="Amidase_carbamoylase"/>
    <property type="match status" value="1"/>
</dbReference>
<keyword evidence="1 3" id="KW-0378">Hydrolase</keyword>
<dbReference type="NCBIfam" id="NF006769">
    <property type="entry name" value="PRK09290.1-3"/>
    <property type="match status" value="1"/>
</dbReference>
<dbReference type="InterPro" id="IPR010158">
    <property type="entry name" value="Amidase_Cbmase"/>
</dbReference>
<dbReference type="EMBL" id="BMOQ01000006">
    <property type="protein sequence ID" value="GGN21163.1"/>
    <property type="molecule type" value="Genomic_DNA"/>
</dbReference>
<dbReference type="PANTHER" id="PTHR32494:SF5">
    <property type="entry name" value="ALLANTOATE AMIDOHYDROLASE"/>
    <property type="match status" value="1"/>
</dbReference>
<feature type="domain" description="Peptidase M20 dimerisation" evidence="2">
    <location>
        <begin position="209"/>
        <end position="311"/>
    </location>
</feature>
<dbReference type="SUPFAM" id="SSF55031">
    <property type="entry name" value="Bacterial exopeptidase dimerisation domain"/>
    <property type="match status" value="1"/>
</dbReference>
<organism evidence="3 4">
    <name type="scientific">Halarchaeum nitratireducens</name>
    <dbReference type="NCBI Taxonomy" id="489913"/>
    <lineage>
        <taxon>Archaea</taxon>
        <taxon>Methanobacteriati</taxon>
        <taxon>Methanobacteriota</taxon>
        <taxon>Stenosarchaea group</taxon>
        <taxon>Halobacteria</taxon>
        <taxon>Halobacteriales</taxon>
        <taxon>Halobacteriaceae</taxon>
    </lineage>
</organism>
<dbReference type="GO" id="GO:0016813">
    <property type="term" value="F:hydrolase activity, acting on carbon-nitrogen (but not peptide) bonds, in linear amidines"/>
    <property type="evidence" value="ECO:0007669"/>
    <property type="project" value="InterPro"/>
</dbReference>
<dbReference type="AlphaFoldDB" id="A0A830GE66"/>
<dbReference type="Proteomes" id="UP000608850">
    <property type="component" value="Unassembled WGS sequence"/>
</dbReference>
<dbReference type="PANTHER" id="PTHR32494">
    <property type="entry name" value="ALLANTOATE DEIMINASE-RELATED"/>
    <property type="match status" value="1"/>
</dbReference>
<dbReference type="CDD" id="cd03884">
    <property type="entry name" value="M20_bAS"/>
    <property type="match status" value="1"/>
</dbReference>
<dbReference type="InterPro" id="IPR036264">
    <property type="entry name" value="Bact_exopeptidase_dim_dom"/>
</dbReference>
<dbReference type="Gene3D" id="3.40.630.10">
    <property type="entry name" value="Zn peptidases"/>
    <property type="match status" value="1"/>
</dbReference>
<comment type="caution">
    <text evidence="3">The sequence shown here is derived from an EMBL/GenBank/DDBJ whole genome shotgun (WGS) entry which is preliminary data.</text>
</comment>
<proteinExistence type="predicted"/>
<evidence type="ECO:0000313" key="3">
    <source>
        <dbReference type="EMBL" id="GGN21163.1"/>
    </source>
</evidence>
<keyword evidence="4" id="KW-1185">Reference proteome</keyword>
<gene>
    <name evidence="3" type="ORF">GCM10009021_23040</name>
</gene>
<dbReference type="RefSeq" id="WP_188879137.1">
    <property type="nucleotide sequence ID" value="NZ_BMOQ01000006.1"/>
</dbReference>
<dbReference type="NCBIfam" id="TIGR01879">
    <property type="entry name" value="hydantase"/>
    <property type="match status" value="1"/>
</dbReference>
<dbReference type="SUPFAM" id="SSF53187">
    <property type="entry name" value="Zn-dependent exopeptidases"/>
    <property type="match status" value="1"/>
</dbReference>
<dbReference type="InterPro" id="IPR002933">
    <property type="entry name" value="Peptidase_M20"/>
</dbReference>
<reference evidence="3 4" key="1">
    <citation type="journal article" date="2019" name="Int. J. Syst. Evol. Microbiol.">
        <title>The Global Catalogue of Microorganisms (GCM) 10K type strain sequencing project: providing services to taxonomists for standard genome sequencing and annotation.</title>
        <authorList>
            <consortium name="The Broad Institute Genomics Platform"/>
            <consortium name="The Broad Institute Genome Sequencing Center for Infectious Disease"/>
            <person name="Wu L."/>
            <person name="Ma J."/>
        </authorList>
    </citation>
    <scope>NUCLEOTIDE SEQUENCE [LARGE SCALE GENOMIC DNA]</scope>
    <source>
        <strain evidence="3 4">JCM 16331</strain>
    </source>
</reference>
<dbReference type="InterPro" id="IPR011650">
    <property type="entry name" value="Peptidase_M20_dimer"/>
</dbReference>
<dbReference type="OrthoDB" id="35906at2157"/>
<dbReference type="NCBIfam" id="NF006771">
    <property type="entry name" value="PRK09290.1-5"/>
    <property type="match status" value="1"/>
</dbReference>
<dbReference type="Gene3D" id="3.30.70.360">
    <property type="match status" value="1"/>
</dbReference>
<sequence length="412" mass="45072">MSFTLDRDRLVETMREQADIGGTENGGLHRLALSDADKAVRDWFDERLTELGLDVRVDEFGNMFARREGADPDADPLLLGSHLDSQPYGGIYDGALGVVAAMEFVHELEARDIETERPVEVVNWTNEEGSRFQPAMQGSGVWAGELDLEEEYAKTGADGNTVEEELERIGYKGDEPAAPRGDYDAYLELHIEQGPFLEENDSDVGVVTGIVGFTWGATTYYGEADHTGSTPMQYRSDALVAAADVVTQVRRIPSTLGDRTVGTVGSIEAEPDSINIIPGEVTFTWGFRDPKREVIDEAKERVLDEIDAAAEREGVDYEWEERMDVDPVHFAERCTSAVADAADALGYDAMEVFSGAGHDATYANQVCDTAMVFAVSEGGKSHTEEEYTSWDDCYAAANTYARAALTLAGRAN</sequence>
<name>A0A830GE66_9EURY</name>
<evidence type="ECO:0000313" key="4">
    <source>
        <dbReference type="Proteomes" id="UP000608850"/>
    </source>
</evidence>
<accession>A0A830GE66</accession>
<evidence type="ECO:0000259" key="2">
    <source>
        <dbReference type="Pfam" id="PF07687"/>
    </source>
</evidence>
<evidence type="ECO:0000256" key="1">
    <source>
        <dbReference type="ARBA" id="ARBA00022801"/>
    </source>
</evidence>
<protein>
    <submittedName>
        <fullName evidence="3">Zn-dependent hydrolase</fullName>
    </submittedName>
</protein>
<dbReference type="Pfam" id="PF01546">
    <property type="entry name" value="Peptidase_M20"/>
    <property type="match status" value="1"/>
</dbReference>
<dbReference type="Pfam" id="PF07687">
    <property type="entry name" value="M20_dimer"/>
    <property type="match status" value="1"/>
</dbReference>